<organism evidence="1">
    <name type="scientific">Sulfurovum sp. enrichment culture clone C5</name>
    <dbReference type="NCBI Taxonomy" id="497650"/>
    <lineage>
        <taxon>Bacteria</taxon>
        <taxon>Pseudomonadati</taxon>
        <taxon>Campylobacterota</taxon>
        <taxon>Epsilonproteobacteria</taxon>
        <taxon>Campylobacterales</taxon>
        <taxon>Sulfurovaceae</taxon>
        <taxon>Sulfurovum</taxon>
        <taxon>environmental samples</taxon>
    </lineage>
</organism>
<gene>
    <name evidence="1" type="ORF">BN3087_420009</name>
</gene>
<protein>
    <submittedName>
        <fullName evidence="1">Serine type site-specific recombinase</fullName>
    </submittedName>
</protein>
<sequence>MAIAPLFCFLWCPELDLNQHDCNSRGILSPLCLPFHHPGKWTPFVFVTFIFYYGAGEGIRTLDPNLGKVMLYP</sequence>
<proteinExistence type="predicted"/>
<dbReference type="EMBL" id="FAXN01000043">
    <property type="protein sequence ID" value="CUV65699.1"/>
    <property type="molecule type" value="Genomic_DNA"/>
</dbReference>
<dbReference type="AlphaFoldDB" id="A0A0S4XN40"/>
<reference evidence="1" key="1">
    <citation type="submission" date="2015-11" db="EMBL/GenBank/DDBJ databases">
        <authorList>
            <person name="Zhang Y."/>
            <person name="Guo Z."/>
        </authorList>
    </citation>
    <scope>NUCLEOTIDE SEQUENCE</scope>
    <source>
        <strain evidence="1">BN30871</strain>
    </source>
</reference>
<accession>A0A0S4XN40</accession>
<dbReference type="AntiFam" id="ANF00012">
    <property type="entry name" value="tRNA translation"/>
</dbReference>
<name>A0A0S4XN40_9BACT</name>
<evidence type="ECO:0000313" key="1">
    <source>
        <dbReference type="EMBL" id="CUV65699.1"/>
    </source>
</evidence>